<comment type="similarity">
    <text evidence="1 9">Belongs to the E2F/DP family.</text>
</comment>
<evidence type="ECO:0000256" key="10">
    <source>
        <dbReference type="SAM" id="MobiDB-lite"/>
    </source>
</evidence>
<dbReference type="STRING" id="48698.ENSPFOP00000015256"/>
<dbReference type="CDD" id="cd14660">
    <property type="entry name" value="E2F_DD"/>
    <property type="match status" value="1"/>
</dbReference>
<dbReference type="InterPro" id="IPR006612">
    <property type="entry name" value="THAP_Znf"/>
</dbReference>
<dbReference type="SMART" id="SM00980">
    <property type="entry name" value="THAP"/>
    <property type="match status" value="1"/>
</dbReference>
<dbReference type="GeneTree" id="ENSGT00940000155734"/>
<feature type="region of interest" description="Disordered" evidence="10">
    <location>
        <begin position="125"/>
        <end position="161"/>
    </location>
</feature>
<dbReference type="InterPro" id="IPR015633">
    <property type="entry name" value="E2F"/>
</dbReference>
<dbReference type="SUPFAM" id="SSF46785">
    <property type="entry name" value="Winged helix' DNA-binding domain"/>
    <property type="match status" value="1"/>
</dbReference>
<reference evidence="13" key="1">
    <citation type="submission" date="2013-10" db="EMBL/GenBank/DDBJ databases">
        <authorList>
            <person name="Schartl M."/>
            <person name="Warren W."/>
        </authorList>
    </citation>
    <scope>NUCLEOTIDE SEQUENCE [LARGE SCALE GENOMIC DNA]</scope>
    <source>
        <strain evidence="13">female</strain>
    </source>
</reference>
<dbReference type="PANTHER" id="PTHR12081:SF19">
    <property type="entry name" value="TRANSCRIPTION FACTOR E2F6"/>
    <property type="match status" value="1"/>
</dbReference>
<dbReference type="InterPro" id="IPR036388">
    <property type="entry name" value="WH-like_DNA-bd_sf"/>
</dbReference>
<evidence type="ECO:0000256" key="1">
    <source>
        <dbReference type="ARBA" id="ARBA00010940"/>
    </source>
</evidence>
<evidence type="ECO:0000256" key="3">
    <source>
        <dbReference type="ARBA" id="ARBA00022771"/>
    </source>
</evidence>
<evidence type="ECO:0000256" key="9">
    <source>
        <dbReference type="RuleBase" id="RU003796"/>
    </source>
</evidence>
<dbReference type="InterPro" id="IPR036390">
    <property type="entry name" value="WH_DNA-bd_sf"/>
</dbReference>
<protein>
    <submittedName>
        <fullName evidence="12">Transcription factor E2F6-like</fullName>
    </submittedName>
</protein>
<evidence type="ECO:0000256" key="4">
    <source>
        <dbReference type="ARBA" id="ARBA00022833"/>
    </source>
</evidence>
<accession>A0A087YB53</accession>
<dbReference type="Pfam" id="PF05485">
    <property type="entry name" value="THAP"/>
    <property type="match status" value="1"/>
</dbReference>
<reference evidence="12" key="2">
    <citation type="submission" date="2025-08" db="UniProtKB">
        <authorList>
            <consortium name="Ensembl"/>
        </authorList>
    </citation>
    <scope>IDENTIFICATION</scope>
</reference>
<dbReference type="Ensembl" id="ENSPFOT00000015278.1">
    <property type="protein sequence ID" value="ENSPFOP00000015256.1"/>
    <property type="gene ID" value="ENSPFOG00000015220.1"/>
</dbReference>
<evidence type="ECO:0000256" key="8">
    <source>
        <dbReference type="PROSITE-ProRule" id="PRU00309"/>
    </source>
</evidence>
<dbReference type="GO" id="GO:0046983">
    <property type="term" value="F:protein dimerization activity"/>
    <property type="evidence" value="ECO:0007669"/>
    <property type="project" value="InterPro"/>
</dbReference>
<dbReference type="SMART" id="SM00692">
    <property type="entry name" value="DM3"/>
    <property type="match status" value="1"/>
</dbReference>
<dbReference type="GO" id="GO:0090575">
    <property type="term" value="C:RNA polymerase II transcription regulator complex"/>
    <property type="evidence" value="ECO:0007669"/>
    <property type="project" value="TreeGrafter"/>
</dbReference>
<dbReference type="GO" id="GO:0000981">
    <property type="term" value="F:DNA-binding transcription factor activity, RNA polymerase II-specific"/>
    <property type="evidence" value="ECO:0007669"/>
    <property type="project" value="TreeGrafter"/>
</dbReference>
<keyword evidence="4" id="KW-0862">Zinc</keyword>
<evidence type="ECO:0000313" key="12">
    <source>
        <dbReference type="Ensembl" id="ENSPFOP00000015256.1"/>
    </source>
</evidence>
<evidence type="ECO:0000256" key="5">
    <source>
        <dbReference type="ARBA" id="ARBA00023015"/>
    </source>
</evidence>
<dbReference type="InterPro" id="IPR032198">
    <property type="entry name" value="E2F_CC-MB"/>
</dbReference>
<dbReference type="AlphaFoldDB" id="A0A087YB53"/>
<dbReference type="GO" id="GO:0008270">
    <property type="term" value="F:zinc ion binding"/>
    <property type="evidence" value="ECO:0007669"/>
    <property type="project" value="UniProtKB-KW"/>
</dbReference>
<dbReference type="InterPro" id="IPR003316">
    <property type="entry name" value="E2F_WHTH_DNA-bd_dom"/>
</dbReference>
<dbReference type="SUPFAM" id="SSF144074">
    <property type="entry name" value="E2F-DP heterodimerization region"/>
    <property type="match status" value="1"/>
</dbReference>
<evidence type="ECO:0000256" key="7">
    <source>
        <dbReference type="ARBA" id="ARBA00023163"/>
    </source>
</evidence>
<dbReference type="eggNOG" id="KOG2577">
    <property type="taxonomic scope" value="Eukaryota"/>
</dbReference>
<dbReference type="SUPFAM" id="SSF57716">
    <property type="entry name" value="Glucocorticoid receptor-like (DNA-binding domain)"/>
    <property type="match status" value="1"/>
</dbReference>
<reference evidence="12" key="3">
    <citation type="submission" date="2025-09" db="UniProtKB">
        <authorList>
            <consortium name="Ensembl"/>
        </authorList>
    </citation>
    <scope>IDENTIFICATION</scope>
</reference>
<dbReference type="Proteomes" id="UP000028760">
    <property type="component" value="Unassembled WGS sequence"/>
</dbReference>
<evidence type="ECO:0000256" key="6">
    <source>
        <dbReference type="ARBA" id="ARBA00023125"/>
    </source>
</evidence>
<dbReference type="Gene3D" id="6.10.250.540">
    <property type="match status" value="1"/>
</dbReference>
<dbReference type="Pfam" id="PF02319">
    <property type="entry name" value="WHD_E2F_TDP"/>
    <property type="match status" value="1"/>
</dbReference>
<keyword evidence="3 8" id="KW-0863">Zinc-finger</keyword>
<keyword evidence="13" id="KW-1185">Reference proteome</keyword>
<dbReference type="PROSITE" id="PS50950">
    <property type="entry name" value="ZF_THAP"/>
    <property type="match status" value="1"/>
</dbReference>
<keyword evidence="5 9" id="KW-0805">Transcription regulation</keyword>
<sequence length="387" mass="43694">MIPAAASRWIRKESKPVFNIMWRCVVSGCPSRMGTVSRGALKRGPKRFFRFPTSPDRVKVWLAALRETDKDPSEQHFICEDHFLPEDISGNDVRSDAIPIMPPYLDGPQFPTGADPLLEEEQWATGGWGEEEEEDEDEAPEQNPNRPAQNPSEPDVKSEFCPQDETTGWFIREGTPLTRLTRGFLQLLMADPDASLDVREAAEKLQTQTHRVQSVVDVLQGIGLVQSDSDERVRWIGSSPIFSFLWRDTLSFLTMLQGLKDMEEEVDRLFKSCAQQLFDLTEDEENSSYPSKLAYIRCDDIRRLGALQQQTVIIIRSPPETKLVIPPPDEDGIRMQLKSENGPIVALTCDMGTLTSELTNSSMSFSALESRVRACTVDEVVNKKMKI</sequence>
<feature type="compositionally biased region" description="Acidic residues" evidence="10">
    <location>
        <begin position="129"/>
        <end position="140"/>
    </location>
</feature>
<dbReference type="OMA" id="LFKSCAQ"/>
<comment type="subcellular location">
    <subcellularLocation>
        <location evidence="9">Nucleus</location>
    </subcellularLocation>
</comment>
<dbReference type="SMART" id="SM01372">
    <property type="entry name" value="E2F_TDP"/>
    <property type="match status" value="1"/>
</dbReference>
<dbReference type="PANTHER" id="PTHR12081">
    <property type="entry name" value="TRANSCRIPTION FACTOR E2F"/>
    <property type="match status" value="1"/>
</dbReference>
<organism evidence="12 13">
    <name type="scientific">Poecilia formosa</name>
    <name type="common">Amazon molly</name>
    <name type="synonym">Limia formosa</name>
    <dbReference type="NCBI Taxonomy" id="48698"/>
    <lineage>
        <taxon>Eukaryota</taxon>
        <taxon>Metazoa</taxon>
        <taxon>Chordata</taxon>
        <taxon>Craniata</taxon>
        <taxon>Vertebrata</taxon>
        <taxon>Euteleostomi</taxon>
        <taxon>Actinopterygii</taxon>
        <taxon>Neopterygii</taxon>
        <taxon>Teleostei</taxon>
        <taxon>Neoteleostei</taxon>
        <taxon>Acanthomorphata</taxon>
        <taxon>Ovalentaria</taxon>
        <taxon>Atherinomorphae</taxon>
        <taxon>Cyprinodontiformes</taxon>
        <taxon>Poeciliidae</taxon>
        <taxon>Poeciliinae</taxon>
        <taxon>Poecilia</taxon>
    </lineage>
</organism>
<proteinExistence type="inferred from homology"/>
<keyword evidence="2" id="KW-0479">Metal-binding</keyword>
<dbReference type="Gene3D" id="1.10.10.10">
    <property type="entry name" value="Winged helix-like DNA-binding domain superfamily/Winged helix DNA-binding domain"/>
    <property type="match status" value="1"/>
</dbReference>
<dbReference type="EMBL" id="AYCK01010415">
    <property type="status" value="NOT_ANNOTATED_CDS"/>
    <property type="molecule type" value="Genomic_DNA"/>
</dbReference>
<keyword evidence="9" id="KW-0539">Nucleus</keyword>
<dbReference type="Pfam" id="PF16421">
    <property type="entry name" value="E2F_CC-MB"/>
    <property type="match status" value="1"/>
</dbReference>
<keyword evidence="7 9" id="KW-0804">Transcription</keyword>
<keyword evidence="6 8" id="KW-0238">DNA-binding</keyword>
<feature type="domain" description="THAP-type" evidence="11">
    <location>
        <begin position="20"/>
        <end position="102"/>
    </location>
</feature>
<name>A0A087YB53_POEFO</name>
<evidence type="ECO:0000259" key="11">
    <source>
        <dbReference type="PROSITE" id="PS50950"/>
    </source>
</evidence>
<evidence type="ECO:0000256" key="2">
    <source>
        <dbReference type="ARBA" id="ARBA00022723"/>
    </source>
</evidence>
<evidence type="ECO:0000313" key="13">
    <source>
        <dbReference type="Proteomes" id="UP000028760"/>
    </source>
</evidence>
<dbReference type="GO" id="GO:0000978">
    <property type="term" value="F:RNA polymerase II cis-regulatory region sequence-specific DNA binding"/>
    <property type="evidence" value="ECO:0007669"/>
    <property type="project" value="InterPro"/>
</dbReference>
<dbReference type="InterPro" id="IPR037241">
    <property type="entry name" value="E2F-DP_heterodim"/>
</dbReference>